<evidence type="ECO:0000313" key="3">
    <source>
        <dbReference type="Proteomes" id="UP001346869"/>
    </source>
</evidence>
<dbReference type="EMBL" id="JAUZQC010000011">
    <property type="protein sequence ID" value="KAK5864010.1"/>
    <property type="molecule type" value="Genomic_DNA"/>
</dbReference>
<comment type="caution">
    <text evidence="2">The sequence shown here is derived from an EMBL/GenBank/DDBJ whole genome shotgun (WGS) entry which is preliminary data.</text>
</comment>
<keyword evidence="3" id="KW-1185">Reference proteome</keyword>
<reference evidence="2 3" key="1">
    <citation type="journal article" date="2023" name="Genes (Basel)">
        <title>Chromosome-Level Genome Assembly and Circadian Gene Repertoire of the Patagonia Blennie Eleginops maclovinus-The Closest Ancestral Proxy of Antarctic Cryonotothenioids.</title>
        <authorList>
            <person name="Cheng C.C."/>
            <person name="Rivera-Colon A.G."/>
            <person name="Minhas B.F."/>
            <person name="Wilson L."/>
            <person name="Rayamajhi N."/>
            <person name="Vargas-Chacoff L."/>
            <person name="Catchen J.M."/>
        </authorList>
    </citation>
    <scope>NUCLEOTIDE SEQUENCE [LARGE SCALE GENOMIC DNA]</scope>
    <source>
        <strain evidence="2">JMC-PN-2008</strain>
    </source>
</reference>
<dbReference type="AlphaFoldDB" id="A0AAN7XQJ4"/>
<dbReference type="Proteomes" id="UP001346869">
    <property type="component" value="Unassembled WGS sequence"/>
</dbReference>
<sequence length="68" mass="7696">MKEKDRMQPWISASASRIFASSEQLWDWEGLSSCTRGERESDGNAGEMGVVGPSWQETNRTVSCRKRT</sequence>
<reference evidence="2 3" key="2">
    <citation type="journal article" date="2023" name="Mol. Biol. Evol.">
        <title>Genomics of Secondarily Temperate Adaptation in the Only Non-Antarctic Icefish.</title>
        <authorList>
            <person name="Rivera-Colon A.G."/>
            <person name="Rayamajhi N."/>
            <person name="Minhas B.F."/>
            <person name="Madrigal G."/>
            <person name="Bilyk K.T."/>
            <person name="Yoon V."/>
            <person name="Hune M."/>
            <person name="Gregory S."/>
            <person name="Cheng C.H.C."/>
            <person name="Catchen J.M."/>
        </authorList>
    </citation>
    <scope>NUCLEOTIDE SEQUENCE [LARGE SCALE GENOMIC DNA]</scope>
    <source>
        <strain evidence="2">JMC-PN-2008</strain>
    </source>
</reference>
<name>A0AAN7XQJ4_ELEMC</name>
<organism evidence="2 3">
    <name type="scientific">Eleginops maclovinus</name>
    <name type="common">Patagonian blennie</name>
    <name type="synonym">Eleginus maclovinus</name>
    <dbReference type="NCBI Taxonomy" id="56733"/>
    <lineage>
        <taxon>Eukaryota</taxon>
        <taxon>Metazoa</taxon>
        <taxon>Chordata</taxon>
        <taxon>Craniata</taxon>
        <taxon>Vertebrata</taxon>
        <taxon>Euteleostomi</taxon>
        <taxon>Actinopterygii</taxon>
        <taxon>Neopterygii</taxon>
        <taxon>Teleostei</taxon>
        <taxon>Neoteleostei</taxon>
        <taxon>Acanthomorphata</taxon>
        <taxon>Eupercaria</taxon>
        <taxon>Perciformes</taxon>
        <taxon>Notothenioidei</taxon>
        <taxon>Eleginopidae</taxon>
        <taxon>Eleginops</taxon>
    </lineage>
</organism>
<evidence type="ECO:0000313" key="2">
    <source>
        <dbReference type="EMBL" id="KAK5864010.1"/>
    </source>
</evidence>
<evidence type="ECO:0000256" key="1">
    <source>
        <dbReference type="SAM" id="MobiDB-lite"/>
    </source>
</evidence>
<accession>A0AAN7XQJ4</accession>
<feature type="region of interest" description="Disordered" evidence="1">
    <location>
        <begin position="35"/>
        <end position="68"/>
    </location>
</feature>
<protein>
    <submittedName>
        <fullName evidence="2">Uncharacterized protein</fullName>
    </submittedName>
</protein>
<proteinExistence type="predicted"/>
<gene>
    <name evidence="2" type="ORF">PBY51_000988</name>
</gene>